<proteinExistence type="predicted"/>
<evidence type="ECO:0000313" key="1">
    <source>
        <dbReference type="EMBL" id="CAB4166031.1"/>
    </source>
</evidence>
<dbReference type="EMBL" id="LR796882">
    <property type="protein sequence ID" value="CAB4172453.1"/>
    <property type="molecule type" value="Genomic_DNA"/>
</dbReference>
<accession>A0A6J5P9F0</accession>
<evidence type="ECO:0000313" key="2">
    <source>
        <dbReference type="EMBL" id="CAB4172453.1"/>
    </source>
</evidence>
<name>A0A6J5P9F0_9CAUD</name>
<reference evidence="1" key="1">
    <citation type="submission" date="2020-04" db="EMBL/GenBank/DDBJ databases">
        <authorList>
            <person name="Chiriac C."/>
            <person name="Salcher M."/>
            <person name="Ghai R."/>
            <person name="Kavagutti S V."/>
        </authorList>
    </citation>
    <scope>NUCLEOTIDE SEQUENCE</scope>
</reference>
<dbReference type="EMBL" id="LR796786">
    <property type="protein sequence ID" value="CAB4166031.1"/>
    <property type="molecule type" value="Genomic_DNA"/>
</dbReference>
<sequence>MGGRAMGDTLHFVADSAIEDIQAAIGGGRGEARDLKALARGLLLLARVDAWRKAR</sequence>
<gene>
    <name evidence="1" type="ORF">UFOVP843_6</name>
    <name evidence="2" type="ORF">UFOVP936_23</name>
</gene>
<protein>
    <submittedName>
        <fullName evidence="1">Uncharacterized protein</fullName>
    </submittedName>
</protein>
<organism evidence="1">
    <name type="scientific">uncultured Caudovirales phage</name>
    <dbReference type="NCBI Taxonomy" id="2100421"/>
    <lineage>
        <taxon>Viruses</taxon>
        <taxon>Duplodnaviria</taxon>
        <taxon>Heunggongvirae</taxon>
        <taxon>Uroviricota</taxon>
        <taxon>Caudoviricetes</taxon>
        <taxon>Peduoviridae</taxon>
        <taxon>Maltschvirus</taxon>
        <taxon>Maltschvirus maltsch</taxon>
    </lineage>
</organism>